<dbReference type="Proteomes" id="UP000036756">
    <property type="component" value="Unassembled WGS sequence"/>
</dbReference>
<evidence type="ECO:0000256" key="1">
    <source>
        <dbReference type="SAM" id="Phobius"/>
    </source>
</evidence>
<reference evidence="2 3" key="1">
    <citation type="submission" date="2015-06" db="EMBL/GenBank/DDBJ databases">
        <title>Draft genome sequence of the purine-degrading Clostridium cylindrosporum HC-1 (DSM 605).</title>
        <authorList>
            <person name="Poehlein A."/>
            <person name="Schiel-Bengelsdorf B."/>
            <person name="Bengelsdorf F."/>
            <person name="Daniel R."/>
            <person name="Duerre P."/>
        </authorList>
    </citation>
    <scope>NUCLEOTIDE SEQUENCE [LARGE SCALE GENOMIC DNA]</scope>
    <source>
        <strain evidence="2 3">DSM 605</strain>
    </source>
</reference>
<sequence>MKYFNILYNSFLWSLVIALTSFKSEWLEMRMNIGLLLFGVWIALFIILSLISIKKTLNMSFIFSIINLIVCLGYLAVLYGIERLSIVPASIIREGLNMTSVSFNTINTVLIVFLLVGLVIIFFTSASNKKRRDIFS</sequence>
<accession>A0A0J8DE99</accession>
<organism evidence="2 3">
    <name type="scientific">Clostridium cylindrosporum DSM 605</name>
    <dbReference type="NCBI Taxonomy" id="1121307"/>
    <lineage>
        <taxon>Bacteria</taxon>
        <taxon>Bacillati</taxon>
        <taxon>Bacillota</taxon>
        <taxon>Clostridia</taxon>
        <taxon>Eubacteriales</taxon>
        <taxon>Clostridiaceae</taxon>
        <taxon>Clostridium</taxon>
    </lineage>
</organism>
<dbReference type="AlphaFoldDB" id="A0A0J8DE99"/>
<keyword evidence="1" id="KW-0472">Membrane</keyword>
<feature type="transmembrane region" description="Helical" evidence="1">
    <location>
        <begin position="34"/>
        <end position="53"/>
    </location>
</feature>
<dbReference type="EMBL" id="LFVU01000007">
    <property type="protein sequence ID" value="KMT22513.1"/>
    <property type="molecule type" value="Genomic_DNA"/>
</dbReference>
<name>A0A0J8DE99_CLOCY</name>
<keyword evidence="1" id="KW-1133">Transmembrane helix</keyword>
<evidence type="ECO:0000313" key="2">
    <source>
        <dbReference type="EMBL" id="KMT22513.1"/>
    </source>
</evidence>
<dbReference type="PATRIC" id="fig|1121307.3.peg.62"/>
<proteinExistence type="predicted"/>
<dbReference type="RefSeq" id="WP_048569927.1">
    <property type="nucleotide sequence ID" value="NZ_LFVU01000007.1"/>
</dbReference>
<gene>
    <name evidence="2" type="ORF">CLCY_10c00580</name>
</gene>
<evidence type="ECO:0000313" key="3">
    <source>
        <dbReference type="Proteomes" id="UP000036756"/>
    </source>
</evidence>
<feature type="transmembrane region" description="Helical" evidence="1">
    <location>
        <begin position="59"/>
        <end position="81"/>
    </location>
</feature>
<keyword evidence="1" id="KW-0812">Transmembrane</keyword>
<dbReference type="OrthoDB" id="308891at2"/>
<protein>
    <submittedName>
        <fullName evidence="2">Uncharacterized protein</fullName>
    </submittedName>
</protein>
<keyword evidence="3" id="KW-1185">Reference proteome</keyword>
<dbReference type="STRING" id="1121307.CLCY_10c00580"/>
<feature type="transmembrane region" description="Helical" evidence="1">
    <location>
        <begin position="6"/>
        <end position="22"/>
    </location>
</feature>
<comment type="caution">
    <text evidence="2">The sequence shown here is derived from an EMBL/GenBank/DDBJ whole genome shotgun (WGS) entry which is preliminary data.</text>
</comment>
<feature type="transmembrane region" description="Helical" evidence="1">
    <location>
        <begin position="101"/>
        <end position="123"/>
    </location>
</feature>